<name>A0A127PMK0_9BURK</name>
<organism evidence="1 2">
    <name type="scientific">Collimonas arenae</name>
    <dbReference type="NCBI Taxonomy" id="279058"/>
    <lineage>
        <taxon>Bacteria</taxon>
        <taxon>Pseudomonadati</taxon>
        <taxon>Pseudomonadota</taxon>
        <taxon>Betaproteobacteria</taxon>
        <taxon>Burkholderiales</taxon>
        <taxon>Oxalobacteraceae</taxon>
        <taxon>Collimonas</taxon>
    </lineage>
</organism>
<dbReference type="EMBL" id="CP013235">
    <property type="protein sequence ID" value="AMP08866.1"/>
    <property type="molecule type" value="Genomic_DNA"/>
</dbReference>
<gene>
    <name evidence="1" type="ORF">CAter282_1071</name>
</gene>
<proteinExistence type="predicted"/>
<protein>
    <submittedName>
        <fullName evidence="1">Uncharacterized protein</fullName>
    </submittedName>
</protein>
<accession>A0A127PMK0</accession>
<dbReference type="AlphaFoldDB" id="A0A127PMK0"/>
<reference evidence="1 2" key="1">
    <citation type="submission" date="2015-11" db="EMBL/GenBank/DDBJ databases">
        <title>Exploring the genomic traits of fungus-feeding bacterial genus Collimonas.</title>
        <authorList>
            <person name="Song C."/>
            <person name="Schmidt R."/>
            <person name="de Jager V."/>
            <person name="Krzyzanowska D."/>
            <person name="Jongedijk E."/>
            <person name="Cankar K."/>
            <person name="Beekwilder J."/>
            <person name="van Veen A."/>
            <person name="de Boer W."/>
            <person name="van Veen J.A."/>
            <person name="Garbeva P."/>
        </authorList>
    </citation>
    <scope>NUCLEOTIDE SEQUENCE [LARGE SCALE GENOMIC DNA]</scope>
    <source>
        <strain evidence="1 2">Ter282</strain>
    </source>
</reference>
<keyword evidence="2" id="KW-1185">Reference proteome</keyword>
<dbReference type="PATRIC" id="fig|279058.17.peg.1151"/>
<evidence type="ECO:0000313" key="1">
    <source>
        <dbReference type="EMBL" id="AMP08866.1"/>
    </source>
</evidence>
<evidence type="ECO:0000313" key="2">
    <source>
        <dbReference type="Proteomes" id="UP000071778"/>
    </source>
</evidence>
<dbReference type="Proteomes" id="UP000071778">
    <property type="component" value="Chromosome"/>
</dbReference>
<sequence length="41" mass="4444">MDFFALLTTRQETCAALIGVSAKQRCKPWGQKKPAHLAVAG</sequence>